<dbReference type="InterPro" id="IPR000719">
    <property type="entry name" value="Prot_kinase_dom"/>
</dbReference>
<dbReference type="GO" id="GO:0004674">
    <property type="term" value="F:protein serine/threonine kinase activity"/>
    <property type="evidence" value="ECO:0007669"/>
    <property type="project" value="TreeGrafter"/>
</dbReference>
<dbReference type="AlphaFoldDB" id="A0A067MT28"/>
<proteinExistence type="predicted"/>
<reference evidence="3" key="1">
    <citation type="journal article" date="2014" name="Proc. Natl. Acad. Sci. U.S.A.">
        <title>Extensive sampling of basidiomycete genomes demonstrates inadequacy of the white-rot/brown-rot paradigm for wood decay fungi.</title>
        <authorList>
            <person name="Riley R."/>
            <person name="Salamov A.A."/>
            <person name="Brown D.W."/>
            <person name="Nagy L.G."/>
            <person name="Floudas D."/>
            <person name="Held B.W."/>
            <person name="Levasseur A."/>
            <person name="Lombard V."/>
            <person name="Morin E."/>
            <person name="Otillar R."/>
            <person name="Lindquist E.A."/>
            <person name="Sun H."/>
            <person name="LaButti K.M."/>
            <person name="Schmutz J."/>
            <person name="Jabbour D."/>
            <person name="Luo H."/>
            <person name="Baker S.E."/>
            <person name="Pisabarro A.G."/>
            <person name="Walton J.D."/>
            <person name="Blanchette R.A."/>
            <person name="Henrissat B."/>
            <person name="Martin F."/>
            <person name="Cullen D."/>
            <person name="Hibbett D.S."/>
            <person name="Grigoriev I.V."/>
        </authorList>
    </citation>
    <scope>NUCLEOTIDE SEQUENCE [LARGE SCALE GENOMIC DNA]</scope>
    <source>
        <strain evidence="3">FD-172 SS1</strain>
    </source>
</reference>
<dbReference type="GO" id="GO:0044773">
    <property type="term" value="P:mitotic DNA damage checkpoint signaling"/>
    <property type="evidence" value="ECO:0007669"/>
    <property type="project" value="TreeGrafter"/>
</dbReference>
<evidence type="ECO:0000313" key="3">
    <source>
        <dbReference type="Proteomes" id="UP000027195"/>
    </source>
</evidence>
<dbReference type="STRING" id="930990.A0A067MT28"/>
<dbReference type="SUPFAM" id="SSF56112">
    <property type="entry name" value="Protein kinase-like (PK-like)"/>
    <property type="match status" value="1"/>
</dbReference>
<dbReference type="InterPro" id="IPR011009">
    <property type="entry name" value="Kinase-like_dom_sf"/>
</dbReference>
<dbReference type="Gene3D" id="1.10.510.10">
    <property type="entry name" value="Transferase(Phosphotransferase) domain 1"/>
    <property type="match status" value="1"/>
</dbReference>
<dbReference type="OrthoDB" id="3224178at2759"/>
<dbReference type="GO" id="GO:0005524">
    <property type="term" value="F:ATP binding"/>
    <property type="evidence" value="ECO:0007669"/>
    <property type="project" value="InterPro"/>
</dbReference>
<evidence type="ECO:0000313" key="2">
    <source>
        <dbReference type="EMBL" id="KDQ18764.1"/>
    </source>
</evidence>
<dbReference type="PANTHER" id="PTHR44167">
    <property type="entry name" value="OVARIAN-SPECIFIC SERINE/THREONINE-PROTEIN KINASE LOK-RELATED"/>
    <property type="match status" value="1"/>
</dbReference>
<protein>
    <recommendedName>
        <fullName evidence="1">Protein kinase domain-containing protein</fullName>
    </recommendedName>
</protein>
<dbReference type="HOGENOM" id="CLU_054404_0_0_1"/>
<dbReference type="InParanoid" id="A0A067MT28"/>
<dbReference type="SMART" id="SM00220">
    <property type="entry name" value="S_TKc"/>
    <property type="match status" value="1"/>
</dbReference>
<feature type="domain" description="Protein kinase" evidence="1">
    <location>
        <begin position="76"/>
        <end position="376"/>
    </location>
</feature>
<dbReference type="Proteomes" id="UP000027195">
    <property type="component" value="Unassembled WGS sequence"/>
</dbReference>
<name>A0A067MT28_BOTB1</name>
<gene>
    <name evidence="2" type="ORF">BOTBODRAFT_153640</name>
</gene>
<accession>A0A067MT28</accession>
<organism evidence="2 3">
    <name type="scientific">Botryobasidium botryosum (strain FD-172 SS1)</name>
    <dbReference type="NCBI Taxonomy" id="930990"/>
    <lineage>
        <taxon>Eukaryota</taxon>
        <taxon>Fungi</taxon>
        <taxon>Dikarya</taxon>
        <taxon>Basidiomycota</taxon>
        <taxon>Agaricomycotina</taxon>
        <taxon>Agaricomycetes</taxon>
        <taxon>Cantharellales</taxon>
        <taxon>Botryobasidiaceae</taxon>
        <taxon>Botryobasidium</taxon>
    </lineage>
</organism>
<evidence type="ECO:0000259" key="1">
    <source>
        <dbReference type="PROSITE" id="PS50011"/>
    </source>
</evidence>
<dbReference type="EMBL" id="KL198020">
    <property type="protein sequence ID" value="KDQ18764.1"/>
    <property type="molecule type" value="Genomic_DNA"/>
</dbReference>
<dbReference type="GO" id="GO:0005634">
    <property type="term" value="C:nucleus"/>
    <property type="evidence" value="ECO:0007669"/>
    <property type="project" value="TreeGrafter"/>
</dbReference>
<keyword evidence="3" id="KW-1185">Reference proteome</keyword>
<sequence length="376" mass="42729">MASTYIKAGAHPPSLAREWGDVDPVKDPRWARHWHALAPFFSEKGYTLFAARTHGLYSIPRSPPPPASAPDPFGLYESRENGHQPKFPPLKLLYAAQDRCGRYVVIKLVSKGKEDSNELQILRLLQSEPLWSDPSNATIRILEFLEYDDLRFAVMPFCDDSLAYPFINISEYLDFTEQVLRSLSFLHRHLIAHQAAALIGDIAHENFLINYLGAIPKTETWDLSARIPRCIKTMPAPEFRSTFPVTYWLADFDSSVSFSPQTSARERLATPFQIDREQAAPEQTLGSNHTKYDPFAADVYQAARLLYALFQDIVPQVPGFLELLQDMSSYNAPSRIPMAEALDRFLTLRRDLPDERCSKACEIELRGYPPIPRKAV</sequence>
<dbReference type="PROSITE" id="PS50011">
    <property type="entry name" value="PROTEIN_KINASE_DOM"/>
    <property type="match status" value="1"/>
</dbReference>
<dbReference type="PANTHER" id="PTHR44167:SF24">
    <property type="entry name" value="SERINE_THREONINE-PROTEIN KINASE CHK2"/>
    <property type="match status" value="1"/>
</dbReference>